<sequence>MRRPGTRRRARHHENLHMPSTRASLGPHIHLPRRRLVLRHRGIRGYFGDSVASRREMLDPDCVQAIVFGHGFVDTYSRRLDVRLLGAYYAAARPLCERPLFAIRGWRRQYPVVAASLDAVERSTRRVLRSMCRTYSAYGCRARENSAANEAVHRRWFGHGAARGRRARLRRRSRNRAAKRRVKKRARFCNYRPL</sequence>
<evidence type="ECO:0000313" key="3">
    <source>
        <dbReference type="EMBL" id="AKC03371.1"/>
    </source>
</evidence>
<feature type="compositionally biased region" description="Basic residues" evidence="1">
    <location>
        <begin position="1"/>
        <end position="14"/>
    </location>
</feature>
<dbReference type="Proteomes" id="UP000152300">
    <property type="component" value="Segment"/>
</dbReference>
<gene>
    <name evidence="2" type="ORF">BVTX09c15_073</name>
    <name evidence="3" type="ORF">BVTX09c5_073</name>
</gene>
<reference evidence="4 5" key="1">
    <citation type="journal article" date="2015" name="Arch. Virol.">
        <title>Coinfection with multiple strains of bovine papular stomatitis virus.</title>
        <authorList>
            <person name="Huang T."/>
            <person name="Tulman E.R."/>
            <person name="Diel D.G."/>
            <person name="Khatiwada S."/>
            <person name="Sims W."/>
            <person name="Edwards J.F."/>
            <person name="Wen X."/>
            <person name="Kutish G.F."/>
            <person name="Rock D.L."/>
            <person name="Delhon G."/>
        </authorList>
    </citation>
    <scope>NUCLEOTIDE SEQUENCE [LARGE SCALE GENOMIC DNA]</scope>
    <source>
        <strain evidence="2">BV-TX09c15</strain>
        <strain evidence="3">BV-TX09c5</strain>
    </source>
</reference>
<evidence type="ECO:0000313" key="5">
    <source>
        <dbReference type="Proteomes" id="UP000152300"/>
    </source>
</evidence>
<organism evidence="3 4">
    <name type="scientific">Bovine papular stomatitis virus</name>
    <dbReference type="NCBI Taxonomy" id="129727"/>
    <lineage>
        <taxon>Viruses</taxon>
        <taxon>Varidnaviria</taxon>
        <taxon>Bamfordvirae</taxon>
        <taxon>Nucleocytoviricota</taxon>
        <taxon>Pokkesviricetes</taxon>
        <taxon>Chitovirales</taxon>
        <taxon>Poxviridae</taxon>
        <taxon>Chordopoxvirinae</taxon>
        <taxon>Parapoxvirus</taxon>
        <taxon>Parapoxvirus bovinestomatitis</taxon>
    </lineage>
</organism>
<evidence type="ECO:0000256" key="1">
    <source>
        <dbReference type="SAM" id="MobiDB-lite"/>
    </source>
</evidence>
<protein>
    <submittedName>
        <fullName evidence="3">Uncharacterized protein</fullName>
    </submittedName>
</protein>
<name>A0A0E3T8R0_9POXV</name>
<dbReference type="EMBL" id="KM875471">
    <property type="protein sequence ID" value="AKC03371.1"/>
    <property type="molecule type" value="Genomic_DNA"/>
</dbReference>
<evidence type="ECO:0000313" key="4">
    <source>
        <dbReference type="Proteomes" id="UP000136698"/>
    </source>
</evidence>
<dbReference type="EMBL" id="KM875470">
    <property type="protein sequence ID" value="AKC03242.1"/>
    <property type="molecule type" value="Genomic_DNA"/>
</dbReference>
<proteinExistence type="predicted"/>
<dbReference type="Proteomes" id="UP000136698">
    <property type="component" value="Segment"/>
</dbReference>
<evidence type="ECO:0000313" key="2">
    <source>
        <dbReference type="EMBL" id="AKC03242.1"/>
    </source>
</evidence>
<accession>A0A0E3T8R0</accession>
<feature type="region of interest" description="Disordered" evidence="1">
    <location>
        <begin position="1"/>
        <end position="24"/>
    </location>
</feature>